<sequence>MANAYIFTLQPTFTQGLIIGQFSILFLLVVVLKYLFLDSVSDQPYKSSSYQPRILRAEDEGQSALGVEELQANVTRDGSSGIESADWINILLHQVVDAYRTKLRGDLPGAEGDEVARRRVEQFANKIRPAAFVDPIKVHTVDLGVSAPRLSRARSRPLNTPLVDPQIEVDMHYTDTISVSFSTSVLLNYPFPSFARLPISLTISLSLFSSTILLTPPQPHSPHPTVTVMLPSPQSDFTLDLKTTSLLGSRAKLADVPKLHELITHQIRRAIIEKGVWKVVLPGLASVREVEEDIEKERVGAV</sequence>
<evidence type="ECO:0000313" key="2">
    <source>
        <dbReference type="Proteomes" id="UP001055072"/>
    </source>
</evidence>
<keyword evidence="2" id="KW-1185">Reference proteome</keyword>
<evidence type="ECO:0000313" key="1">
    <source>
        <dbReference type="EMBL" id="KAI0093319.1"/>
    </source>
</evidence>
<organism evidence="1 2">
    <name type="scientific">Irpex rosettiformis</name>
    <dbReference type="NCBI Taxonomy" id="378272"/>
    <lineage>
        <taxon>Eukaryota</taxon>
        <taxon>Fungi</taxon>
        <taxon>Dikarya</taxon>
        <taxon>Basidiomycota</taxon>
        <taxon>Agaricomycotina</taxon>
        <taxon>Agaricomycetes</taxon>
        <taxon>Polyporales</taxon>
        <taxon>Irpicaceae</taxon>
        <taxon>Irpex</taxon>
    </lineage>
</organism>
<comment type="caution">
    <text evidence="1">The sequence shown here is derived from an EMBL/GenBank/DDBJ whole genome shotgun (WGS) entry which is preliminary data.</text>
</comment>
<reference evidence="1" key="1">
    <citation type="journal article" date="2021" name="Environ. Microbiol.">
        <title>Gene family expansions and transcriptome signatures uncover fungal adaptations to wood decay.</title>
        <authorList>
            <person name="Hage H."/>
            <person name="Miyauchi S."/>
            <person name="Viragh M."/>
            <person name="Drula E."/>
            <person name="Min B."/>
            <person name="Chaduli D."/>
            <person name="Navarro D."/>
            <person name="Favel A."/>
            <person name="Norest M."/>
            <person name="Lesage-Meessen L."/>
            <person name="Balint B."/>
            <person name="Merenyi Z."/>
            <person name="de Eugenio L."/>
            <person name="Morin E."/>
            <person name="Martinez A.T."/>
            <person name="Baldrian P."/>
            <person name="Stursova M."/>
            <person name="Martinez M.J."/>
            <person name="Novotny C."/>
            <person name="Magnuson J.K."/>
            <person name="Spatafora J.W."/>
            <person name="Maurice S."/>
            <person name="Pangilinan J."/>
            <person name="Andreopoulos W."/>
            <person name="LaButti K."/>
            <person name="Hundley H."/>
            <person name="Na H."/>
            <person name="Kuo A."/>
            <person name="Barry K."/>
            <person name="Lipzen A."/>
            <person name="Henrissat B."/>
            <person name="Riley R."/>
            <person name="Ahrendt S."/>
            <person name="Nagy L.G."/>
            <person name="Grigoriev I.V."/>
            <person name="Martin F."/>
            <person name="Rosso M.N."/>
        </authorList>
    </citation>
    <scope>NUCLEOTIDE SEQUENCE</scope>
    <source>
        <strain evidence="1">CBS 384.51</strain>
    </source>
</reference>
<accession>A0ACB8UGB1</accession>
<proteinExistence type="predicted"/>
<dbReference type="EMBL" id="MU274902">
    <property type="protein sequence ID" value="KAI0093319.1"/>
    <property type="molecule type" value="Genomic_DNA"/>
</dbReference>
<name>A0ACB8UGB1_9APHY</name>
<dbReference type="Proteomes" id="UP001055072">
    <property type="component" value="Unassembled WGS sequence"/>
</dbReference>
<protein>
    <submittedName>
        <fullName evidence="1">Maintenance of mitochondrial morphology protein 1</fullName>
    </submittedName>
</protein>
<gene>
    <name evidence="1" type="ORF">BDY19DRAFT_923265</name>
</gene>